<dbReference type="PROSITE" id="PS51257">
    <property type="entry name" value="PROKAR_LIPOPROTEIN"/>
    <property type="match status" value="1"/>
</dbReference>
<sequence>MRTKITLFSLVPILLFSCKPNNQKNNSIEGIWKSIGYGETLKIDANSYEYFDITDISCLPAKKGNISEVKNSMKISNDTLTIRRGFSKYRYVRISEFPDLCNQKTKDKNDILYNFEVFANTYKNHYAYFDLNKINWDSLNINSKNKINSKSTEVDLYLIIEDMIEKLKDNHGSIEPTDEVYELAENQIQSELAEEETEELKEYGDFEIAGIVADYYLKEDLTKDTWLMKWGKMENNVGYIQIKAMFLYADLNLNNSLIKKNGFVSTYMDAFDSLNYEQQITKEVAGISKLMDRIMQDLKETKHIIVDVRFNGGGQDVVALEILRRFNAERRQIAFKKARHNNSYTAKTPIYLESAKNPYTKPVYLLTSQQSASATEMLALSSMELNNIKRIGSSTNGAISDALQKTLPNGWYFSLSNEIYTDNNYKCYENIGVPVNYELNYPNDRQTFFRKVADDLEKDKKNILNAINELQSK</sequence>
<keyword evidence="3" id="KW-1185">Reference proteome</keyword>
<feature type="domain" description="Tail specific protease" evidence="1">
    <location>
        <begin position="250"/>
        <end position="440"/>
    </location>
</feature>
<dbReference type="InterPro" id="IPR029045">
    <property type="entry name" value="ClpP/crotonase-like_dom_sf"/>
</dbReference>
<dbReference type="OrthoDB" id="6397760at2"/>
<evidence type="ECO:0000259" key="1">
    <source>
        <dbReference type="SMART" id="SM00245"/>
    </source>
</evidence>
<gene>
    <name evidence="2" type="ORF">EV197_2162</name>
</gene>
<proteinExistence type="predicted"/>
<dbReference type="SUPFAM" id="SSF52096">
    <property type="entry name" value="ClpP/crotonase"/>
    <property type="match status" value="1"/>
</dbReference>
<dbReference type="SMART" id="SM00245">
    <property type="entry name" value="TSPc"/>
    <property type="match status" value="1"/>
</dbReference>
<dbReference type="PANTHER" id="PTHR11261:SF3">
    <property type="entry name" value="RETINOL-BINDING PROTEIN 3"/>
    <property type="match status" value="1"/>
</dbReference>
<protein>
    <submittedName>
        <fullName evidence="2">Peptidase S41-like protein</fullName>
    </submittedName>
</protein>
<dbReference type="CDD" id="cd07563">
    <property type="entry name" value="Peptidase_S41_IRBP"/>
    <property type="match status" value="1"/>
</dbReference>
<organism evidence="2 3">
    <name type="scientific">Aquimarina brevivitae</name>
    <dbReference type="NCBI Taxonomy" id="323412"/>
    <lineage>
        <taxon>Bacteria</taxon>
        <taxon>Pseudomonadati</taxon>
        <taxon>Bacteroidota</taxon>
        <taxon>Flavobacteriia</taxon>
        <taxon>Flavobacteriales</taxon>
        <taxon>Flavobacteriaceae</taxon>
        <taxon>Aquimarina</taxon>
    </lineage>
</organism>
<dbReference type="InterPro" id="IPR005151">
    <property type="entry name" value="Tail-specific_protease"/>
</dbReference>
<dbReference type="PANTHER" id="PTHR11261">
    <property type="entry name" value="INTERPHOTORECEPTOR RETINOID-BINDING PROTEIN"/>
    <property type="match status" value="1"/>
</dbReference>
<comment type="caution">
    <text evidence="2">The sequence shown here is derived from an EMBL/GenBank/DDBJ whole genome shotgun (WGS) entry which is preliminary data.</text>
</comment>
<dbReference type="InterPro" id="IPR028204">
    <property type="entry name" value="Tricorn_C1"/>
</dbReference>
<dbReference type="RefSeq" id="WP_130286705.1">
    <property type="nucleotide sequence ID" value="NZ_SGXE01000002.1"/>
</dbReference>
<dbReference type="Gene3D" id="3.90.226.10">
    <property type="entry name" value="2-enoyl-CoA Hydratase, Chain A, domain 1"/>
    <property type="match status" value="1"/>
</dbReference>
<accession>A0A4Q7P4G7</accession>
<dbReference type="GO" id="GO:0006508">
    <property type="term" value="P:proteolysis"/>
    <property type="evidence" value="ECO:0007669"/>
    <property type="project" value="InterPro"/>
</dbReference>
<dbReference type="GO" id="GO:0008236">
    <property type="term" value="F:serine-type peptidase activity"/>
    <property type="evidence" value="ECO:0007669"/>
    <property type="project" value="InterPro"/>
</dbReference>
<dbReference type="Pfam" id="PF03572">
    <property type="entry name" value="Peptidase_S41"/>
    <property type="match status" value="1"/>
</dbReference>
<dbReference type="EMBL" id="SGXE01000002">
    <property type="protein sequence ID" value="RZS93582.1"/>
    <property type="molecule type" value="Genomic_DNA"/>
</dbReference>
<dbReference type="Pfam" id="PF14684">
    <property type="entry name" value="Tricorn_C1"/>
    <property type="match status" value="1"/>
</dbReference>
<name>A0A4Q7P4G7_9FLAO</name>
<reference evidence="2 3" key="1">
    <citation type="submission" date="2019-02" db="EMBL/GenBank/DDBJ databases">
        <title>Genomic Encyclopedia of Type Strains, Phase IV (KMG-IV): sequencing the most valuable type-strain genomes for metagenomic binning, comparative biology and taxonomic classification.</title>
        <authorList>
            <person name="Goeker M."/>
        </authorList>
    </citation>
    <scope>NUCLEOTIDE SEQUENCE [LARGE SCALE GENOMIC DNA]</scope>
    <source>
        <strain evidence="2 3">DSM 17196</strain>
    </source>
</reference>
<dbReference type="Proteomes" id="UP000292262">
    <property type="component" value="Unassembled WGS sequence"/>
</dbReference>
<evidence type="ECO:0000313" key="2">
    <source>
        <dbReference type="EMBL" id="RZS93582.1"/>
    </source>
</evidence>
<evidence type="ECO:0000313" key="3">
    <source>
        <dbReference type="Proteomes" id="UP000292262"/>
    </source>
</evidence>
<dbReference type="AlphaFoldDB" id="A0A4Q7P4G7"/>
<dbReference type="Gene3D" id="3.30.750.44">
    <property type="match status" value="1"/>
</dbReference>